<dbReference type="Pfam" id="PF13692">
    <property type="entry name" value="Glyco_trans_1_4"/>
    <property type="match status" value="1"/>
</dbReference>
<reference evidence="2 3" key="1">
    <citation type="submission" date="2020-03" db="EMBL/GenBank/DDBJ databases">
        <authorList>
            <person name="Sun Q."/>
        </authorList>
    </citation>
    <scope>NUCLEOTIDE SEQUENCE [LARGE SCALE GENOMIC DNA]</scope>
    <source>
        <strain evidence="2 3">JC162</strain>
    </source>
</reference>
<comment type="caution">
    <text evidence="2">The sequence shown here is derived from an EMBL/GenBank/DDBJ whole genome shotgun (WGS) entry which is preliminary data.</text>
</comment>
<protein>
    <submittedName>
        <fullName evidence="2">Glycosyltransferase family 4 protein</fullName>
    </submittedName>
</protein>
<dbReference type="Pfam" id="PF13579">
    <property type="entry name" value="Glyco_trans_4_4"/>
    <property type="match status" value="1"/>
</dbReference>
<feature type="domain" description="Glycosyltransferase subfamily 4-like N-terminal" evidence="1">
    <location>
        <begin position="17"/>
        <end position="205"/>
    </location>
</feature>
<gene>
    <name evidence="2" type="ORF">GWK16_07200</name>
</gene>
<keyword evidence="2" id="KW-0808">Transferase</keyword>
<dbReference type="Proteomes" id="UP000548582">
    <property type="component" value="Unassembled WGS sequence"/>
</dbReference>
<dbReference type="RefSeq" id="WP_170053268.1">
    <property type="nucleotide sequence ID" value="NZ_JABBKX010000002.1"/>
</dbReference>
<proteinExistence type="predicted"/>
<evidence type="ECO:0000313" key="3">
    <source>
        <dbReference type="Proteomes" id="UP000548582"/>
    </source>
</evidence>
<keyword evidence="3" id="KW-1185">Reference proteome</keyword>
<dbReference type="EMBL" id="JABBKX010000002">
    <property type="protein sequence ID" value="NMJ41020.1"/>
    <property type="molecule type" value="Genomic_DNA"/>
</dbReference>
<name>A0A848EC30_9PROT</name>
<dbReference type="AlphaFoldDB" id="A0A848EC30"/>
<evidence type="ECO:0000313" key="2">
    <source>
        <dbReference type="EMBL" id="NMJ41020.1"/>
    </source>
</evidence>
<dbReference type="GO" id="GO:0016757">
    <property type="term" value="F:glycosyltransferase activity"/>
    <property type="evidence" value="ECO:0007669"/>
    <property type="project" value="UniProtKB-ARBA"/>
</dbReference>
<accession>A0A848EC30</accession>
<dbReference type="Gene3D" id="3.40.50.2000">
    <property type="entry name" value="Glycogen Phosphorylase B"/>
    <property type="match status" value="2"/>
</dbReference>
<dbReference type="InterPro" id="IPR028098">
    <property type="entry name" value="Glyco_trans_4-like_N"/>
</dbReference>
<organism evidence="2 3">
    <name type="scientific">Neoroseomonas marina</name>
    <dbReference type="NCBI Taxonomy" id="1232220"/>
    <lineage>
        <taxon>Bacteria</taxon>
        <taxon>Pseudomonadati</taxon>
        <taxon>Pseudomonadota</taxon>
        <taxon>Alphaproteobacteria</taxon>
        <taxon>Acetobacterales</taxon>
        <taxon>Acetobacteraceae</taxon>
        <taxon>Neoroseomonas</taxon>
    </lineage>
</organism>
<evidence type="ECO:0000259" key="1">
    <source>
        <dbReference type="Pfam" id="PF13579"/>
    </source>
</evidence>
<sequence>MRILQFSTHTTLRPRHGGQLRSHHIARVIEEAGFSVSRLAIGFRPPDHREDKREPLIDIAPTSFWTRPDYVAQPACLSVIGDFASVTGVLDCPPVLAECDRLVAQAEADVILLEHPWTWPLVARLPQVASGTVPVVYSSQNVETQLKRRIARDTGISVPEHLLAAIEALETDLVRSAAAVVACTAADGAAFTAWGAREVVIAPNGGMRRDRNHLLDVLPAPLVPGQRYALVVGSEHPPNVSGFLELVAPALAGLRPHHRIVVAGRMGAPVLEEMQRVGAAGHLSGRLEVMGEVDTITLDALIANAHVLLVPILYGGGSNVKTAEALLSGRAVVASATALRGFDGFEDLAGLTVAGDAPASFREAVLAALERAPERPDADHPALRSLLWDSTVQPIVELLRRIGSRAGAGEPGEARSAVARP</sequence>
<dbReference type="SUPFAM" id="SSF53756">
    <property type="entry name" value="UDP-Glycosyltransferase/glycogen phosphorylase"/>
    <property type="match status" value="1"/>
</dbReference>